<dbReference type="Pfam" id="PF00311">
    <property type="entry name" value="PEPcase"/>
    <property type="match status" value="1"/>
</dbReference>
<keyword evidence="5" id="KW-0963">Cytoplasm</keyword>
<keyword evidence="8" id="KW-0120">Carbon dioxide fixation</keyword>
<evidence type="ECO:0000256" key="8">
    <source>
        <dbReference type="ARBA" id="ARBA00023300"/>
    </source>
</evidence>
<proteinExistence type="inferred from homology"/>
<evidence type="ECO:0000256" key="9">
    <source>
        <dbReference type="ARBA" id="ARBA00048995"/>
    </source>
</evidence>
<dbReference type="HAMAP" id="MF_00595">
    <property type="entry name" value="PEPcase_type1"/>
    <property type="match status" value="1"/>
</dbReference>
<evidence type="ECO:0000256" key="7">
    <source>
        <dbReference type="ARBA" id="ARBA00023239"/>
    </source>
</evidence>
<dbReference type="SUPFAM" id="SSF51621">
    <property type="entry name" value="Phosphoenolpyruvate/pyruvate domain"/>
    <property type="match status" value="1"/>
</dbReference>
<protein>
    <recommendedName>
        <fullName evidence="4">phosphoenolpyruvate carboxylase</fullName>
        <ecNumber evidence="4">4.1.1.31</ecNumber>
    </recommendedName>
</protein>
<comment type="similarity">
    <text evidence="3">Belongs to the PEPCase type 1 family.</text>
</comment>
<comment type="caution">
    <text evidence="12">The sequence shown here is derived from an EMBL/GenBank/DDBJ whole genome shotgun (WGS) entry which is preliminary data.</text>
</comment>
<reference evidence="12 13" key="1">
    <citation type="journal article" date="2024" name="Nat. Commun.">
        <title>Phylogenomics reveals the evolutionary origins of lichenization in chlorophyte algae.</title>
        <authorList>
            <person name="Puginier C."/>
            <person name="Libourel C."/>
            <person name="Otte J."/>
            <person name="Skaloud P."/>
            <person name="Haon M."/>
            <person name="Grisel S."/>
            <person name="Petersen M."/>
            <person name="Berrin J.G."/>
            <person name="Delaux P.M."/>
            <person name="Dal Grande F."/>
            <person name="Keller J."/>
        </authorList>
    </citation>
    <scope>NUCLEOTIDE SEQUENCE [LARGE SCALE GENOMIC DNA]</scope>
    <source>
        <strain evidence="12 13">SAG 245.80</strain>
    </source>
</reference>
<dbReference type="EC" id="4.1.1.31" evidence="4"/>
<keyword evidence="6" id="KW-0460">Magnesium</keyword>
<gene>
    <name evidence="12" type="ORF">WJX81_007668</name>
</gene>
<dbReference type="AlphaFoldDB" id="A0AAW1RZV2"/>
<comment type="cofactor">
    <cofactor evidence="1">
        <name>Mg(2+)</name>
        <dbReference type="ChEBI" id="CHEBI:18420"/>
    </cofactor>
</comment>
<dbReference type="GO" id="GO:0015977">
    <property type="term" value="P:carbon fixation"/>
    <property type="evidence" value="ECO:0007669"/>
    <property type="project" value="UniProtKB-KW"/>
</dbReference>
<evidence type="ECO:0000256" key="2">
    <source>
        <dbReference type="ARBA" id="ARBA00004496"/>
    </source>
</evidence>
<evidence type="ECO:0000256" key="4">
    <source>
        <dbReference type="ARBA" id="ARBA00012305"/>
    </source>
</evidence>
<evidence type="ECO:0000256" key="5">
    <source>
        <dbReference type="ARBA" id="ARBA00022490"/>
    </source>
</evidence>
<dbReference type="EMBL" id="JALJOU010000016">
    <property type="protein sequence ID" value="KAK9839534.1"/>
    <property type="molecule type" value="Genomic_DNA"/>
</dbReference>
<dbReference type="Proteomes" id="UP001445335">
    <property type="component" value="Unassembled WGS sequence"/>
</dbReference>
<dbReference type="GO" id="GO:0005829">
    <property type="term" value="C:cytosol"/>
    <property type="evidence" value="ECO:0007669"/>
    <property type="project" value="TreeGrafter"/>
</dbReference>
<dbReference type="GO" id="GO:0006099">
    <property type="term" value="P:tricarboxylic acid cycle"/>
    <property type="evidence" value="ECO:0007669"/>
    <property type="project" value="InterPro"/>
</dbReference>
<dbReference type="InterPro" id="IPR018129">
    <property type="entry name" value="PEP_COase_Lys_AS"/>
</dbReference>
<dbReference type="PANTHER" id="PTHR30523:SF33">
    <property type="entry name" value="PHOSPHOENOLPYRUVATE CARBOXYLASE 3"/>
    <property type="match status" value="1"/>
</dbReference>
<dbReference type="InterPro" id="IPR015813">
    <property type="entry name" value="Pyrv/PenolPyrv_kinase-like_dom"/>
</dbReference>
<dbReference type="Gene3D" id="1.20.1440.90">
    <property type="entry name" value="Phosphoenolpyruvate/pyruvate domain"/>
    <property type="match status" value="1"/>
</dbReference>
<evidence type="ECO:0000313" key="13">
    <source>
        <dbReference type="Proteomes" id="UP001445335"/>
    </source>
</evidence>
<feature type="active site" evidence="10">
    <location>
        <position position="162"/>
    </location>
</feature>
<name>A0AAW1RZV2_9CHLO</name>
<dbReference type="FunFam" id="1.20.1440.90:FF:000001">
    <property type="entry name" value="Phosphoenolpyruvate carboxylase 1"/>
    <property type="match status" value="1"/>
</dbReference>
<evidence type="ECO:0000256" key="11">
    <source>
        <dbReference type="PROSITE-ProRule" id="PRU10112"/>
    </source>
</evidence>
<dbReference type="InterPro" id="IPR021135">
    <property type="entry name" value="PEP_COase"/>
</dbReference>
<dbReference type="InterPro" id="IPR033129">
    <property type="entry name" value="PEPCASE_His_AS"/>
</dbReference>
<dbReference type="NCBIfam" id="NF000584">
    <property type="entry name" value="PRK00009.1"/>
    <property type="match status" value="1"/>
</dbReference>
<accession>A0AAW1RZV2</accession>
<comment type="catalytic activity">
    <reaction evidence="9">
        <text>oxaloacetate + phosphate = phosphoenolpyruvate + hydrogencarbonate</text>
        <dbReference type="Rhea" id="RHEA:28370"/>
        <dbReference type="ChEBI" id="CHEBI:16452"/>
        <dbReference type="ChEBI" id="CHEBI:17544"/>
        <dbReference type="ChEBI" id="CHEBI:43474"/>
        <dbReference type="ChEBI" id="CHEBI:58702"/>
        <dbReference type="EC" id="4.1.1.31"/>
    </reaction>
</comment>
<dbReference type="PRINTS" id="PR00150">
    <property type="entry name" value="PEPCARBXLASE"/>
</dbReference>
<feature type="active site" evidence="11">
    <location>
        <position position="603"/>
    </location>
</feature>
<organism evidence="12 13">
    <name type="scientific">Elliptochloris bilobata</name>
    <dbReference type="NCBI Taxonomy" id="381761"/>
    <lineage>
        <taxon>Eukaryota</taxon>
        <taxon>Viridiplantae</taxon>
        <taxon>Chlorophyta</taxon>
        <taxon>core chlorophytes</taxon>
        <taxon>Trebouxiophyceae</taxon>
        <taxon>Trebouxiophyceae incertae sedis</taxon>
        <taxon>Elliptochloris clade</taxon>
        <taxon>Elliptochloris</taxon>
    </lineage>
</organism>
<keyword evidence="13" id="KW-1185">Reference proteome</keyword>
<keyword evidence="7" id="KW-0456">Lyase</keyword>
<dbReference type="PROSITE" id="PS00781">
    <property type="entry name" value="PEPCASE_1"/>
    <property type="match status" value="1"/>
</dbReference>
<evidence type="ECO:0000313" key="12">
    <source>
        <dbReference type="EMBL" id="KAK9839534.1"/>
    </source>
</evidence>
<evidence type="ECO:0000256" key="3">
    <source>
        <dbReference type="ARBA" id="ARBA00008346"/>
    </source>
</evidence>
<comment type="subcellular location">
    <subcellularLocation>
        <location evidence="2">Cytoplasm</location>
    </subcellularLocation>
</comment>
<dbReference type="PANTHER" id="PTHR30523">
    <property type="entry name" value="PHOSPHOENOLPYRUVATE CARBOXYLASE"/>
    <property type="match status" value="1"/>
</dbReference>
<dbReference type="GO" id="GO:0008964">
    <property type="term" value="F:phosphoenolpyruvate carboxylase activity"/>
    <property type="evidence" value="ECO:0007669"/>
    <property type="project" value="UniProtKB-EC"/>
</dbReference>
<dbReference type="InterPro" id="IPR022805">
    <property type="entry name" value="PEP_COase_bac/pln-type"/>
</dbReference>
<evidence type="ECO:0000256" key="10">
    <source>
        <dbReference type="PROSITE-ProRule" id="PRU10111"/>
    </source>
</evidence>
<evidence type="ECO:0000256" key="6">
    <source>
        <dbReference type="ARBA" id="ARBA00022842"/>
    </source>
</evidence>
<evidence type="ECO:0000256" key="1">
    <source>
        <dbReference type="ARBA" id="ARBA00001946"/>
    </source>
</evidence>
<sequence>MTVAMAPAVSEELRTTLPHTLSEVGLLLREDDSLLRHTFFGIIKHHHPTLADKIDNIYALSLAWCRTESDRDFQLLEKCLADLNPDELILVSSAFSQLLNLHNLSEEISSAQLERAVRMGEVEQSTRSTNRSFKKLVSQGKDPADIYKAICSQRVDLVFTAHPTQALRQSLLKKYARIRHDMDKLHNSRMSPYEKIEALESIRCQIQGAWRTDEIRRQKPTPQSEMRQGLTYFNETIFPSLPVFYRRIDTALAQIGQPKLPLDHNLFSFGSWMGGDRDGNPFVTPDTTRDVVITARLSAVNVFFDAIEKLMFELSIWRCTPEMQALAEAVHAKQAPIQHALADQRKKKNYVEFWSVIPIKDPFRLVLSEMRDRLFHTREVLHHCLMQPTMNLKEVLESDPEAYYKNEELLEPLKLMYRSLLATNDDGIANGRLLDVIRQVSCFGLGMVALDIRQESTRHTDAMDAITKFLGIGSYKGWSEKERLEFLLKELTGKRPLLPMGLETSAEVADVLGTFKVIAQLPPDSLGAYVISMAHTASDVLAVVLLQREGGMTKPLRVAPLFETLDDLDHSESAMEQLLSNKWYNEHIKGEQECMIGYSDSGKDAGRLAAAWGLYTVQERLVKVAERHGVRLTLFHGRGGTVGRGGGPTHLAILSQPPGTIKGGLRVTIQGETLEQQFGEKEVCFRTLDLYTSAVLESALSPTRPPKPEFRTVMDAMSKVSCAAYRAVVRGDERFIDYFQAATPVSELARMNIGSRPAKRKAAGSIDTLRAIPWIFAWTQTRFHLPVWLGIGAAFQAVIDEGKLELLQEMYATWPFFSVTLDMVEMVFAKADPRVAQFYETGLVPKELWGFGEDLREKFHMTKSVLLKVMGHKRLLGTNADIILQQKINLRAPYVTPLNVLQVYCLKALRAMESGNGIDSRYKTYEPKDREVIAMLTRDVNTPKEPYKAAVEDCLIICMKGVAAGMQNTG</sequence>
<dbReference type="PROSITE" id="PS00393">
    <property type="entry name" value="PEPCASE_2"/>
    <property type="match status" value="1"/>
</dbReference>